<keyword evidence="1" id="KW-0677">Repeat</keyword>
<evidence type="ECO:0000256" key="3">
    <source>
        <dbReference type="SAM" id="MobiDB-lite"/>
    </source>
</evidence>
<evidence type="ECO:0000256" key="1">
    <source>
        <dbReference type="ARBA" id="ARBA00022737"/>
    </source>
</evidence>
<dbReference type="PROSITE" id="PS50222">
    <property type="entry name" value="EF_HAND_2"/>
    <property type="match status" value="2"/>
</dbReference>
<feature type="domain" description="EF-hand" evidence="4">
    <location>
        <begin position="204"/>
        <end position="239"/>
    </location>
</feature>
<dbReference type="PROSITE" id="PS00018">
    <property type="entry name" value="EF_HAND_1"/>
    <property type="match status" value="2"/>
</dbReference>
<dbReference type="Proteomes" id="UP001515480">
    <property type="component" value="Unassembled WGS sequence"/>
</dbReference>
<dbReference type="EMBL" id="JBGBPQ010000010">
    <property type="protein sequence ID" value="KAL1519104.1"/>
    <property type="molecule type" value="Genomic_DNA"/>
</dbReference>
<evidence type="ECO:0000259" key="4">
    <source>
        <dbReference type="PROSITE" id="PS50222"/>
    </source>
</evidence>
<feature type="region of interest" description="Disordered" evidence="3">
    <location>
        <begin position="1"/>
        <end position="29"/>
    </location>
</feature>
<dbReference type="InterPro" id="IPR002048">
    <property type="entry name" value="EF_hand_dom"/>
</dbReference>
<dbReference type="Gene3D" id="1.10.238.10">
    <property type="entry name" value="EF-hand"/>
    <property type="match status" value="1"/>
</dbReference>
<feature type="domain" description="EF-hand" evidence="4">
    <location>
        <begin position="166"/>
        <end position="201"/>
    </location>
</feature>
<keyword evidence="2" id="KW-0106">Calcium</keyword>
<evidence type="ECO:0000313" key="5">
    <source>
        <dbReference type="EMBL" id="KAL1519104.1"/>
    </source>
</evidence>
<comment type="caution">
    <text evidence="5">The sequence shown here is derived from an EMBL/GenBank/DDBJ whole genome shotgun (WGS) entry which is preliminary data.</text>
</comment>
<proteinExistence type="predicted"/>
<dbReference type="InterPro" id="IPR018247">
    <property type="entry name" value="EF_Hand_1_Ca_BS"/>
</dbReference>
<evidence type="ECO:0000313" key="6">
    <source>
        <dbReference type="Proteomes" id="UP001515480"/>
    </source>
</evidence>
<protein>
    <recommendedName>
        <fullName evidence="4">EF-hand domain-containing protein</fullName>
    </recommendedName>
</protein>
<sequence length="246" mass="27522">MEKERRLNATLTKPVVDPEEDEVEDEDSQAKRIAALKEEKRKFYNTATEDAIREILNQPSAKPATEEKTGPKRGSLLEWAQNLEASGDIKSKVSAQVNEGHAAIGATGRLADLVAKDNDNLVKDFKIEDRLQHMDLGKGKAKASHTDRVVHNMEKVGLHRDPQRAGVQEQIRRAFAVFDKNSDGKITREEFRKAMMHPKGGNPVSQEKADALFKAADTNGNGYIDYDEFAIAFTRKSLRPPGWIDE</sequence>
<dbReference type="SUPFAM" id="SSF47473">
    <property type="entry name" value="EF-hand"/>
    <property type="match status" value="1"/>
</dbReference>
<dbReference type="InterPro" id="IPR011992">
    <property type="entry name" value="EF-hand-dom_pair"/>
</dbReference>
<gene>
    <name evidence="5" type="ORF">AB1Y20_003369</name>
</gene>
<dbReference type="AlphaFoldDB" id="A0AB34JBD5"/>
<dbReference type="GO" id="GO:0005509">
    <property type="term" value="F:calcium ion binding"/>
    <property type="evidence" value="ECO:0007669"/>
    <property type="project" value="InterPro"/>
</dbReference>
<feature type="compositionally biased region" description="Acidic residues" evidence="3">
    <location>
        <begin position="17"/>
        <end position="27"/>
    </location>
</feature>
<dbReference type="InterPro" id="IPR050145">
    <property type="entry name" value="Centrin_CML-like"/>
</dbReference>
<name>A0AB34JBD5_PRYPA</name>
<dbReference type="Pfam" id="PF13499">
    <property type="entry name" value="EF-hand_7"/>
    <property type="match status" value="1"/>
</dbReference>
<dbReference type="SMART" id="SM00054">
    <property type="entry name" value="EFh"/>
    <property type="match status" value="2"/>
</dbReference>
<dbReference type="PANTHER" id="PTHR23050">
    <property type="entry name" value="CALCIUM BINDING PROTEIN"/>
    <property type="match status" value="1"/>
</dbReference>
<accession>A0AB34JBD5</accession>
<dbReference type="CDD" id="cd00051">
    <property type="entry name" value="EFh"/>
    <property type="match status" value="1"/>
</dbReference>
<organism evidence="5 6">
    <name type="scientific">Prymnesium parvum</name>
    <name type="common">Toxic golden alga</name>
    <dbReference type="NCBI Taxonomy" id="97485"/>
    <lineage>
        <taxon>Eukaryota</taxon>
        <taxon>Haptista</taxon>
        <taxon>Haptophyta</taxon>
        <taxon>Prymnesiophyceae</taxon>
        <taxon>Prymnesiales</taxon>
        <taxon>Prymnesiaceae</taxon>
        <taxon>Prymnesium</taxon>
    </lineage>
</organism>
<evidence type="ECO:0000256" key="2">
    <source>
        <dbReference type="ARBA" id="ARBA00022837"/>
    </source>
</evidence>
<keyword evidence="6" id="KW-1185">Reference proteome</keyword>
<reference evidence="5 6" key="1">
    <citation type="journal article" date="2024" name="Science">
        <title>Giant polyketide synthase enzymes in the biosynthesis of giant marine polyether toxins.</title>
        <authorList>
            <person name="Fallon T.R."/>
            <person name="Shende V.V."/>
            <person name="Wierzbicki I.H."/>
            <person name="Pendleton A.L."/>
            <person name="Watervoot N.F."/>
            <person name="Auber R.P."/>
            <person name="Gonzalez D.J."/>
            <person name="Wisecaver J.H."/>
            <person name="Moore B.S."/>
        </authorList>
    </citation>
    <scope>NUCLEOTIDE SEQUENCE [LARGE SCALE GENOMIC DNA]</scope>
    <source>
        <strain evidence="5 6">12B1</strain>
    </source>
</reference>